<dbReference type="Pfam" id="PF00563">
    <property type="entry name" value="EAL"/>
    <property type="match status" value="1"/>
</dbReference>
<dbReference type="InterPro" id="IPR043128">
    <property type="entry name" value="Rev_trsase/Diguanyl_cyclase"/>
</dbReference>
<dbReference type="FunFam" id="3.30.70.270:FF:000001">
    <property type="entry name" value="Diguanylate cyclase domain protein"/>
    <property type="match status" value="1"/>
</dbReference>
<dbReference type="InterPro" id="IPR013767">
    <property type="entry name" value="PAS_fold"/>
</dbReference>
<dbReference type="Proteomes" id="UP000297014">
    <property type="component" value="Unassembled WGS sequence"/>
</dbReference>
<comment type="caution">
    <text evidence="5">The sequence shown here is derived from an EMBL/GenBank/DDBJ whole genome shotgun (WGS) entry which is preliminary data.</text>
</comment>
<reference evidence="6 8" key="2">
    <citation type="submission" date="2014-01" db="EMBL/GenBank/DDBJ databases">
        <title>Draft genome sequencing of Bacillus alcalophilus CGMCC 1.3604.</title>
        <authorList>
            <person name="Yang J."/>
            <person name="Diao L."/>
            <person name="Yang S."/>
        </authorList>
    </citation>
    <scope>NUCLEOTIDE SEQUENCE [LARGE SCALE GENOMIC DNA]</scope>
    <source>
        <strain evidence="6 8">CGMCC 1.3604</strain>
    </source>
</reference>
<evidence type="ECO:0000259" key="3">
    <source>
        <dbReference type="PROSITE" id="PS50883"/>
    </source>
</evidence>
<dbReference type="STRING" id="1218173.BALCAV_0211460"/>
<dbReference type="SMART" id="SM00086">
    <property type="entry name" value="PAC"/>
    <property type="match status" value="2"/>
</dbReference>
<dbReference type="NCBIfam" id="TIGR00229">
    <property type="entry name" value="sensory_box"/>
    <property type="match status" value="2"/>
</dbReference>
<dbReference type="Pfam" id="PF00990">
    <property type="entry name" value="GGDEF"/>
    <property type="match status" value="1"/>
</dbReference>
<dbReference type="PROSITE" id="PS50887">
    <property type="entry name" value="GGDEF"/>
    <property type="match status" value="1"/>
</dbReference>
<dbReference type="PROSITE" id="PS50113">
    <property type="entry name" value="PAC"/>
    <property type="match status" value="2"/>
</dbReference>
<dbReference type="InterPro" id="IPR029787">
    <property type="entry name" value="Nucleotide_cyclase"/>
</dbReference>
<dbReference type="SMART" id="SM00091">
    <property type="entry name" value="PAS"/>
    <property type="match status" value="2"/>
</dbReference>
<feature type="domain" description="EAL" evidence="3">
    <location>
        <begin position="440"/>
        <end position="693"/>
    </location>
</feature>
<dbReference type="Gene3D" id="3.30.450.20">
    <property type="entry name" value="PAS domain"/>
    <property type="match status" value="2"/>
</dbReference>
<gene>
    <name evidence="6" type="ORF">AJ85_03500</name>
    <name evidence="5" type="ORF">BALCAV_0211460</name>
</gene>
<dbReference type="InterPro" id="IPR000700">
    <property type="entry name" value="PAS-assoc_C"/>
</dbReference>
<dbReference type="InterPro" id="IPR001633">
    <property type="entry name" value="EAL_dom"/>
</dbReference>
<sequence>MVEQQVSLNEEVLRELRDVKYALDQSSIVAMTDQRGVILYANEQFCKISQYSLEELIGQNHRILNSSYHSAPFFKEMWKTIGSGETWKGEIRNQAKDGSYYWVDTTIVPFLNEQGKPYQYVSIRNDITLQKQMEADIRKSEEKYRLITENSSDLIVTLDSNMNVLYCSPSSIQFLGKRLEGEAKTNLLDWIHLEDHKHFSEGISVMSGKESQSTALEFRIQQKSGQYIDAEAKLNSIYNEQEKSEYFLLVIRDVTARKKNERLIYQLAYHDTLTELPNRRFFIDRLRKEVQNHKHSQLQLAVLYIDVDKYKYINDSYGHEVGDLALIEVAKRIRQCLRSSDIVARIGGDEFTILLTSLSSKTEVETVSQRIIESFRDPVEIGERMVELSCSVGISLFPSDGNSVDELLKRADISLYTVKAQGGNNFLFFHSDMEERSLERILLENELRKAIQQEQFYIEYQPKKNIETGALMGMEALIRWNHPELGRIAPNKFIPIAEETGLIIPLGEWVLREGCKQNKKWQKQGHTPLTLSVNLSTRQFSQPNLAEKIKSILDETELNAKWLELEVTESIMIDLENTVKTLQEIRDLGVHISIDDFGTGYSSFSYIKHLPVDTLKIDASFIRDIHVNKESLAIVKGIVDIAQALNMNVIAEGIESQEQLNRLSEQGCSQGQGFLFSQPLSNNEFEDYLNSQFN</sequence>
<accession>A0A094WMQ0</accession>
<dbReference type="Pfam" id="PF00989">
    <property type="entry name" value="PAS"/>
    <property type="match status" value="1"/>
</dbReference>
<evidence type="ECO:0000259" key="1">
    <source>
        <dbReference type="PROSITE" id="PS50112"/>
    </source>
</evidence>
<dbReference type="RefSeq" id="WP_003323040.1">
    <property type="nucleotide sequence ID" value="NZ_ALPT02000034.1"/>
</dbReference>
<feature type="domain" description="PAS" evidence="1">
    <location>
        <begin position="140"/>
        <end position="201"/>
    </location>
</feature>
<evidence type="ECO:0000259" key="4">
    <source>
        <dbReference type="PROSITE" id="PS50887"/>
    </source>
</evidence>
<dbReference type="PROSITE" id="PS50112">
    <property type="entry name" value="PAS"/>
    <property type="match status" value="2"/>
</dbReference>
<dbReference type="NCBIfam" id="TIGR00254">
    <property type="entry name" value="GGDEF"/>
    <property type="match status" value="1"/>
</dbReference>
<dbReference type="Gene3D" id="3.30.70.270">
    <property type="match status" value="1"/>
</dbReference>
<dbReference type="InterPro" id="IPR000014">
    <property type="entry name" value="PAS"/>
</dbReference>
<reference evidence="5 7" key="1">
    <citation type="journal article" date="2014" name="Genome Announc.">
        <title>Draft Genome Sequence of Bacillus alcalophilus AV1934, a Classic Alkaliphile Isolated from Human Feces in 1934.</title>
        <authorList>
            <person name="Attie O."/>
            <person name="Jayaprakash A."/>
            <person name="Shah H."/>
            <person name="Paulsen I.T."/>
            <person name="Morino M."/>
            <person name="Takahashi Y."/>
            <person name="Narumi I."/>
            <person name="Sachidanandam R."/>
            <person name="Satoh K."/>
            <person name="Ito M."/>
            <person name="Krulwich T.A."/>
        </authorList>
    </citation>
    <scope>NUCLEOTIDE SEQUENCE [LARGE SCALE GENOMIC DNA]</scope>
    <source>
        <strain evidence="5 7">AV1934</strain>
    </source>
</reference>
<dbReference type="CDD" id="cd01949">
    <property type="entry name" value="GGDEF"/>
    <property type="match status" value="1"/>
</dbReference>
<dbReference type="EMBL" id="ALPT02000034">
    <property type="protein sequence ID" value="KGA97218.1"/>
    <property type="molecule type" value="Genomic_DNA"/>
</dbReference>
<dbReference type="GO" id="GO:0006355">
    <property type="term" value="P:regulation of DNA-templated transcription"/>
    <property type="evidence" value="ECO:0007669"/>
    <property type="project" value="InterPro"/>
</dbReference>
<evidence type="ECO:0000313" key="6">
    <source>
        <dbReference type="EMBL" id="THG88445.1"/>
    </source>
</evidence>
<feature type="domain" description="GGDEF" evidence="4">
    <location>
        <begin position="298"/>
        <end position="431"/>
    </location>
</feature>
<dbReference type="FunFam" id="3.20.20.450:FF:000001">
    <property type="entry name" value="Cyclic di-GMP phosphodiesterase yahA"/>
    <property type="match status" value="1"/>
</dbReference>
<dbReference type="AlphaFoldDB" id="A0A094WMQ0"/>
<dbReference type="InterPro" id="IPR000160">
    <property type="entry name" value="GGDEF_dom"/>
</dbReference>
<evidence type="ECO:0000313" key="5">
    <source>
        <dbReference type="EMBL" id="KGA97218.1"/>
    </source>
</evidence>
<dbReference type="InterPro" id="IPR035965">
    <property type="entry name" value="PAS-like_dom_sf"/>
</dbReference>
<dbReference type="SUPFAM" id="SSF141868">
    <property type="entry name" value="EAL domain-like"/>
    <property type="match status" value="1"/>
</dbReference>
<dbReference type="EMBL" id="JALP01000386">
    <property type="protein sequence ID" value="THG88445.1"/>
    <property type="molecule type" value="Genomic_DNA"/>
</dbReference>
<proteinExistence type="predicted"/>
<dbReference type="SMART" id="SM00267">
    <property type="entry name" value="GGDEF"/>
    <property type="match status" value="1"/>
</dbReference>
<dbReference type="SUPFAM" id="SSF55073">
    <property type="entry name" value="Nucleotide cyclase"/>
    <property type="match status" value="1"/>
</dbReference>
<dbReference type="eggNOG" id="COG5001">
    <property type="taxonomic scope" value="Bacteria"/>
</dbReference>
<dbReference type="PROSITE" id="PS50883">
    <property type="entry name" value="EAL"/>
    <property type="match status" value="1"/>
</dbReference>
<dbReference type="CDD" id="cd00130">
    <property type="entry name" value="PAS"/>
    <property type="match status" value="2"/>
</dbReference>
<dbReference type="CDD" id="cd01948">
    <property type="entry name" value="EAL"/>
    <property type="match status" value="1"/>
</dbReference>
<dbReference type="InterPro" id="IPR052155">
    <property type="entry name" value="Biofilm_reg_signaling"/>
</dbReference>
<evidence type="ECO:0000313" key="8">
    <source>
        <dbReference type="Proteomes" id="UP000297014"/>
    </source>
</evidence>
<dbReference type="InterPro" id="IPR001610">
    <property type="entry name" value="PAC"/>
</dbReference>
<dbReference type="SUPFAM" id="SSF55785">
    <property type="entry name" value="PYP-like sensor domain (PAS domain)"/>
    <property type="match status" value="2"/>
</dbReference>
<evidence type="ECO:0000259" key="2">
    <source>
        <dbReference type="PROSITE" id="PS50113"/>
    </source>
</evidence>
<dbReference type="SMART" id="SM00052">
    <property type="entry name" value="EAL"/>
    <property type="match status" value="1"/>
</dbReference>
<dbReference type="Proteomes" id="UP000002754">
    <property type="component" value="Unassembled WGS sequence"/>
</dbReference>
<evidence type="ECO:0000313" key="7">
    <source>
        <dbReference type="Proteomes" id="UP000002754"/>
    </source>
</evidence>
<dbReference type="PANTHER" id="PTHR44757">
    <property type="entry name" value="DIGUANYLATE CYCLASE DGCP"/>
    <property type="match status" value="1"/>
</dbReference>
<dbReference type="Gene3D" id="3.20.20.450">
    <property type="entry name" value="EAL domain"/>
    <property type="match status" value="1"/>
</dbReference>
<organism evidence="5 7">
    <name type="scientific">Alkalihalobacillus alcalophilus ATCC 27647 = CGMCC 1.3604</name>
    <dbReference type="NCBI Taxonomy" id="1218173"/>
    <lineage>
        <taxon>Bacteria</taxon>
        <taxon>Bacillati</taxon>
        <taxon>Bacillota</taxon>
        <taxon>Bacilli</taxon>
        <taxon>Bacillales</taxon>
        <taxon>Bacillaceae</taxon>
        <taxon>Alkalihalobacillus</taxon>
    </lineage>
</organism>
<feature type="domain" description="PAC" evidence="2">
    <location>
        <begin position="214"/>
        <end position="266"/>
    </location>
</feature>
<dbReference type="InterPro" id="IPR012226">
    <property type="entry name" value="Diguanyl_cyclase/Pdiesterase"/>
</dbReference>
<dbReference type="PIRSF" id="PIRSF005925">
    <property type="entry name" value="Dos"/>
    <property type="match status" value="1"/>
</dbReference>
<feature type="domain" description="PAS" evidence="1">
    <location>
        <begin position="9"/>
        <end position="60"/>
    </location>
</feature>
<protein>
    <submittedName>
        <fullName evidence="6">Diguanylate cyclase</fullName>
    </submittedName>
    <submittedName>
        <fullName evidence="5">Signal peptide protein</fullName>
    </submittedName>
</protein>
<name>A0A094WMQ0_ALKAL</name>
<feature type="domain" description="PAC" evidence="2">
    <location>
        <begin position="87"/>
        <end position="139"/>
    </location>
</feature>
<dbReference type="PANTHER" id="PTHR44757:SF2">
    <property type="entry name" value="BIOFILM ARCHITECTURE MAINTENANCE PROTEIN MBAA"/>
    <property type="match status" value="1"/>
</dbReference>
<dbReference type="InterPro" id="IPR035919">
    <property type="entry name" value="EAL_sf"/>
</dbReference>
<dbReference type="Pfam" id="PF13426">
    <property type="entry name" value="PAS_9"/>
    <property type="match status" value="1"/>
</dbReference>
<keyword evidence="7" id="KW-1185">Reference proteome</keyword>